<dbReference type="eggNOG" id="ENOG5033JNH">
    <property type="taxonomic scope" value="Bacteria"/>
</dbReference>
<organism evidence="2 3">
    <name type="scientific">Thermobrachium celere DSM 8682</name>
    <dbReference type="NCBI Taxonomy" id="941824"/>
    <lineage>
        <taxon>Bacteria</taxon>
        <taxon>Bacillati</taxon>
        <taxon>Bacillota</taxon>
        <taxon>Clostridia</taxon>
        <taxon>Eubacteriales</taxon>
        <taxon>Clostridiaceae</taxon>
        <taxon>Thermobrachium</taxon>
    </lineage>
</organism>
<comment type="caution">
    <text evidence="2">The sequence shown here is derived from an EMBL/GenBank/DDBJ whole genome shotgun (WGS) entry which is preliminary data.</text>
</comment>
<evidence type="ECO:0000313" key="2">
    <source>
        <dbReference type="EMBL" id="CDF59217.1"/>
    </source>
</evidence>
<dbReference type="EMBL" id="CAVN010000149">
    <property type="protein sequence ID" value="CDF59217.1"/>
    <property type="molecule type" value="Genomic_DNA"/>
</dbReference>
<dbReference type="Proteomes" id="UP000014923">
    <property type="component" value="Unassembled WGS sequence"/>
</dbReference>
<evidence type="ECO:0000256" key="1">
    <source>
        <dbReference type="SAM" id="Phobius"/>
    </source>
</evidence>
<dbReference type="OrthoDB" id="1973431at2"/>
<keyword evidence="1" id="KW-0812">Transmembrane</keyword>
<keyword evidence="3" id="KW-1185">Reference proteome</keyword>
<gene>
    <name evidence="2" type="ORF">TCEL_02285</name>
</gene>
<feature type="transmembrane region" description="Helical" evidence="1">
    <location>
        <begin position="20"/>
        <end position="40"/>
    </location>
</feature>
<evidence type="ECO:0000313" key="3">
    <source>
        <dbReference type="Proteomes" id="UP000014923"/>
    </source>
</evidence>
<keyword evidence="1" id="KW-0472">Membrane</keyword>
<protein>
    <submittedName>
        <fullName evidence="2">Uncharacterized protein</fullName>
    </submittedName>
</protein>
<accession>R7RSP0</accession>
<name>R7RSP0_9CLOT</name>
<reference evidence="2" key="1">
    <citation type="submission" date="2013-03" db="EMBL/GenBank/DDBJ databases">
        <title>Draft genome sequence of the hydrogen-ethanol-producing anaerobic alkalithermophilic Caloramator celere.</title>
        <authorList>
            <person name="Ciranna A."/>
            <person name="Larjo A."/>
            <person name="Kivisto A."/>
            <person name="Santala V."/>
            <person name="Roos C."/>
            <person name="Karp M."/>
        </authorList>
    </citation>
    <scope>NUCLEOTIDE SEQUENCE [LARGE SCALE GENOMIC DNA]</scope>
    <source>
        <strain evidence="2">DSM 8682</strain>
    </source>
</reference>
<proteinExistence type="predicted"/>
<dbReference type="HOGENOM" id="CLU_181467_1_0_9"/>
<keyword evidence="1" id="KW-1133">Transmembrane helix</keyword>
<sequence length="86" mass="10146">MRIYIKQNNGKKIDIFIPNFLLNTAINIFNATIFFGKPWLHKEFKETIDCIDLRALKKCFKELRKYKGLKLVSVRSQNGEEVEIIV</sequence>
<dbReference type="RefSeq" id="WP_018666473.1">
    <property type="nucleotide sequence ID" value="NZ_HF952039.1"/>
</dbReference>
<dbReference type="AlphaFoldDB" id="R7RSP0"/>